<organism evidence="2 3">
    <name type="scientific">Methanoculleus formosensis</name>
    <dbReference type="NCBI Taxonomy" id="2590886"/>
    <lineage>
        <taxon>Archaea</taxon>
        <taxon>Methanobacteriati</taxon>
        <taxon>Methanobacteriota</taxon>
        <taxon>Stenosarchaea group</taxon>
        <taxon>Methanomicrobia</taxon>
        <taxon>Methanomicrobiales</taxon>
        <taxon>Methanomicrobiaceae</taxon>
        <taxon>Methanoculleus</taxon>
    </lineage>
</organism>
<dbReference type="Proteomes" id="UP001065682">
    <property type="component" value="Unassembled WGS sequence"/>
</dbReference>
<protein>
    <submittedName>
        <fullName evidence="2">Uncharacterized protein</fullName>
    </submittedName>
</protein>
<evidence type="ECO:0000256" key="1">
    <source>
        <dbReference type="SAM" id="Phobius"/>
    </source>
</evidence>
<name>A0A9E4ZIL9_9EURY</name>
<feature type="transmembrane region" description="Helical" evidence="1">
    <location>
        <begin position="100"/>
        <end position="117"/>
    </location>
</feature>
<feature type="transmembrane region" description="Helical" evidence="1">
    <location>
        <begin position="47"/>
        <end position="68"/>
    </location>
</feature>
<gene>
    <name evidence="2" type="ORF">FKB36_09930</name>
</gene>
<feature type="transmembrane region" description="Helical" evidence="1">
    <location>
        <begin position="346"/>
        <end position="365"/>
    </location>
</feature>
<keyword evidence="3" id="KW-1185">Reference proteome</keyword>
<proteinExistence type="predicted"/>
<comment type="caution">
    <text evidence="2">The sequence shown here is derived from an EMBL/GenBank/DDBJ whole genome shotgun (WGS) entry which is preliminary data.</text>
</comment>
<keyword evidence="1" id="KW-1133">Transmembrane helix</keyword>
<feature type="transmembrane region" description="Helical" evidence="1">
    <location>
        <begin position="75"/>
        <end position="94"/>
    </location>
</feature>
<dbReference type="AlphaFoldDB" id="A0A9E4ZIL9"/>
<keyword evidence="1" id="KW-0812">Transmembrane</keyword>
<keyword evidence="1" id="KW-0472">Membrane</keyword>
<feature type="transmembrane region" description="Helical" evidence="1">
    <location>
        <begin position="183"/>
        <end position="204"/>
    </location>
</feature>
<feature type="transmembrane region" description="Helical" evidence="1">
    <location>
        <begin position="122"/>
        <end position="138"/>
    </location>
</feature>
<accession>A0A9E4ZIL9</accession>
<evidence type="ECO:0000313" key="2">
    <source>
        <dbReference type="EMBL" id="MCT8337793.1"/>
    </source>
</evidence>
<feature type="transmembrane region" description="Helical" evidence="1">
    <location>
        <begin position="308"/>
        <end position="325"/>
    </location>
</feature>
<evidence type="ECO:0000313" key="3">
    <source>
        <dbReference type="Proteomes" id="UP001065682"/>
    </source>
</evidence>
<dbReference type="EMBL" id="VHLL01000005">
    <property type="protein sequence ID" value="MCT8337793.1"/>
    <property type="molecule type" value="Genomic_DNA"/>
</dbReference>
<feature type="transmembrane region" description="Helical" evidence="1">
    <location>
        <begin position="279"/>
        <end position="302"/>
    </location>
</feature>
<feature type="transmembrane region" description="Helical" evidence="1">
    <location>
        <begin position="249"/>
        <end position="267"/>
    </location>
</feature>
<reference evidence="2" key="1">
    <citation type="submission" date="2019-06" db="EMBL/GenBank/DDBJ databases">
        <title>Methanoculleus strain from Tamsui River, Taipei, Taiwan.</title>
        <authorList>
            <person name="You Y.-T."/>
            <person name="Chen S.-C."/>
            <person name="Lai S.-J."/>
            <person name="Lee Y.-C."/>
            <person name="Lai M.-C."/>
        </authorList>
    </citation>
    <scope>NUCLEOTIDE SEQUENCE</scope>
    <source>
        <strain evidence="2">Afa-1</strain>
    </source>
</reference>
<feature type="transmembrane region" description="Helical" evidence="1">
    <location>
        <begin position="144"/>
        <end position="163"/>
    </location>
</feature>
<sequence>MGGDPASHIGLIKETLDTGHVSTSLIYPITHIYLSEFVFFTGLDLVVLHKIVPLTFGLLCALCMYVLAKALFANYGGAVLAGVISCCLTFGWYHNLTPNALSNMLIPFALFLIVRFLQKRVWTWAVPLSAIIIFYPVFHVLPAIVLGLMLLTLWIPGKLVEVLQNLREKKAFILKYNSEDFRLVFPFLLLFSWFIFWISSFHVFGYTIKDIYDTLALEEKESKGAAFLDQISYAQNYGYSVIEQALKVYGVQALLVLLSLLALLLLWREFTARGQNMPLLSFYGPFFVILFIMGILFIFNLPFGPLRFMIYISMLGTLFAAYLLSHFLVDRKSKNNSLLQRTAFKVPCVTAVIILLFLASMLILYPSPYNLGANYHTTQSEVMGMTFFYDYRDVDIPVTGITVAPGRFSRAFLTPEEQSVQRLPMYLGGRIVPWHFGYDRHHTLAAHYTDEIDMIITQRDRLQYVDLFPNMAKLRFTEQDFEQLDYDPGMSFLYSNGGFDLRKVTTVV</sequence>